<dbReference type="InterPro" id="IPR004274">
    <property type="entry name" value="FCP1_dom"/>
</dbReference>
<reference evidence="3" key="1">
    <citation type="journal article" date="2020" name="Stud. Mycol.">
        <title>101 Dothideomycetes genomes: a test case for predicting lifestyles and emergence of pathogens.</title>
        <authorList>
            <person name="Haridas S."/>
            <person name="Albert R."/>
            <person name="Binder M."/>
            <person name="Bloem J."/>
            <person name="Labutti K."/>
            <person name="Salamov A."/>
            <person name="Andreopoulos B."/>
            <person name="Baker S."/>
            <person name="Barry K."/>
            <person name="Bills G."/>
            <person name="Bluhm B."/>
            <person name="Cannon C."/>
            <person name="Castanera R."/>
            <person name="Culley D."/>
            <person name="Daum C."/>
            <person name="Ezra D."/>
            <person name="Gonzalez J."/>
            <person name="Henrissat B."/>
            <person name="Kuo A."/>
            <person name="Liang C."/>
            <person name="Lipzen A."/>
            <person name="Lutzoni F."/>
            <person name="Magnuson J."/>
            <person name="Mondo S."/>
            <person name="Nolan M."/>
            <person name="Ohm R."/>
            <person name="Pangilinan J."/>
            <person name="Park H.-J."/>
            <person name="Ramirez L."/>
            <person name="Alfaro M."/>
            <person name="Sun H."/>
            <person name="Tritt A."/>
            <person name="Yoshinaga Y."/>
            <person name="Zwiers L.-H."/>
            <person name="Turgeon B."/>
            <person name="Goodwin S."/>
            <person name="Spatafora J."/>
            <person name="Crous P."/>
            <person name="Grigoriev I."/>
        </authorList>
    </citation>
    <scope>NUCLEOTIDE SEQUENCE</scope>
    <source>
        <strain evidence="3">CBS 130266</strain>
    </source>
</reference>
<dbReference type="PROSITE" id="PS50969">
    <property type="entry name" value="FCP1"/>
    <property type="match status" value="1"/>
</dbReference>
<sequence>MTGPKIARPAPPPDAAYTASAQSQPVRLPEQRPLLIILDLNGTLLWRKKFSNKMQLRKDLAKFVDHIIQWHHVMIWSSVMHRNMTTLAKAAFGDLRKHLVAEWDRTTLRLSEEESGQNVQVYKQLEWVWADAEIRRETGGKIWDQSSTLLLDDTALKAYKQPFNLVLVPEYESGVEVKGPGGSVLGQIAAYVDEASKYDNVSAWVRENPFVRDTRWASIF</sequence>
<dbReference type="InterPro" id="IPR036412">
    <property type="entry name" value="HAD-like_sf"/>
</dbReference>
<feature type="region of interest" description="Disordered" evidence="1">
    <location>
        <begin position="1"/>
        <end position="24"/>
    </location>
</feature>
<dbReference type="SMART" id="SM00577">
    <property type="entry name" value="CPDc"/>
    <property type="match status" value="1"/>
</dbReference>
<protein>
    <recommendedName>
        <fullName evidence="2">FCP1 homology domain-containing protein</fullName>
    </recommendedName>
</protein>
<accession>A0A9P4NVY2</accession>
<organism evidence="3 4">
    <name type="scientific">Tothia fuscella</name>
    <dbReference type="NCBI Taxonomy" id="1048955"/>
    <lineage>
        <taxon>Eukaryota</taxon>
        <taxon>Fungi</taxon>
        <taxon>Dikarya</taxon>
        <taxon>Ascomycota</taxon>
        <taxon>Pezizomycotina</taxon>
        <taxon>Dothideomycetes</taxon>
        <taxon>Pleosporomycetidae</taxon>
        <taxon>Venturiales</taxon>
        <taxon>Cylindrosympodiaceae</taxon>
        <taxon>Tothia</taxon>
    </lineage>
</organism>
<evidence type="ECO:0000313" key="3">
    <source>
        <dbReference type="EMBL" id="KAF2432209.1"/>
    </source>
</evidence>
<dbReference type="Proteomes" id="UP000800235">
    <property type="component" value="Unassembled WGS sequence"/>
</dbReference>
<gene>
    <name evidence="3" type="ORF">EJ08DRAFT_586038</name>
</gene>
<evidence type="ECO:0000256" key="1">
    <source>
        <dbReference type="SAM" id="MobiDB-lite"/>
    </source>
</evidence>
<feature type="domain" description="FCP1 homology" evidence="2">
    <location>
        <begin position="29"/>
        <end position="195"/>
    </location>
</feature>
<name>A0A9P4NVY2_9PEZI</name>
<dbReference type="InterPro" id="IPR023214">
    <property type="entry name" value="HAD_sf"/>
</dbReference>
<dbReference type="Gene3D" id="3.40.50.1000">
    <property type="entry name" value="HAD superfamily/HAD-like"/>
    <property type="match status" value="1"/>
</dbReference>
<comment type="caution">
    <text evidence="3">The sequence shown here is derived from an EMBL/GenBank/DDBJ whole genome shotgun (WGS) entry which is preliminary data.</text>
</comment>
<dbReference type="SUPFAM" id="SSF56784">
    <property type="entry name" value="HAD-like"/>
    <property type="match status" value="1"/>
</dbReference>
<evidence type="ECO:0000313" key="4">
    <source>
        <dbReference type="Proteomes" id="UP000800235"/>
    </source>
</evidence>
<evidence type="ECO:0000259" key="2">
    <source>
        <dbReference type="PROSITE" id="PS50969"/>
    </source>
</evidence>
<dbReference type="OrthoDB" id="1711508at2759"/>
<dbReference type="Pfam" id="PF03031">
    <property type="entry name" value="NIF"/>
    <property type="match status" value="1"/>
</dbReference>
<dbReference type="EMBL" id="MU007027">
    <property type="protein sequence ID" value="KAF2432209.1"/>
    <property type="molecule type" value="Genomic_DNA"/>
</dbReference>
<dbReference type="AlphaFoldDB" id="A0A9P4NVY2"/>
<keyword evidence="4" id="KW-1185">Reference proteome</keyword>
<proteinExistence type="predicted"/>